<feature type="transmembrane region" description="Helical" evidence="1">
    <location>
        <begin position="29"/>
        <end position="51"/>
    </location>
</feature>
<reference evidence="2" key="1">
    <citation type="submission" date="2023-08" db="EMBL/GenBank/DDBJ databases">
        <title>A de novo genome assembly of Solanum verrucosum Schlechtendal, a Mexican diploid species geographically isolated from the other diploid A-genome species in potato relatives.</title>
        <authorList>
            <person name="Hosaka K."/>
        </authorList>
    </citation>
    <scope>NUCLEOTIDE SEQUENCE</scope>
    <source>
        <tissue evidence="2">Young leaves</tissue>
    </source>
</reference>
<dbReference type="Proteomes" id="UP001234989">
    <property type="component" value="Chromosome 2"/>
</dbReference>
<keyword evidence="1" id="KW-0472">Membrane</keyword>
<organism evidence="2 3">
    <name type="scientific">Solanum verrucosum</name>
    <dbReference type="NCBI Taxonomy" id="315347"/>
    <lineage>
        <taxon>Eukaryota</taxon>
        <taxon>Viridiplantae</taxon>
        <taxon>Streptophyta</taxon>
        <taxon>Embryophyta</taxon>
        <taxon>Tracheophyta</taxon>
        <taxon>Spermatophyta</taxon>
        <taxon>Magnoliopsida</taxon>
        <taxon>eudicotyledons</taxon>
        <taxon>Gunneridae</taxon>
        <taxon>Pentapetalae</taxon>
        <taxon>asterids</taxon>
        <taxon>lamiids</taxon>
        <taxon>Solanales</taxon>
        <taxon>Solanaceae</taxon>
        <taxon>Solanoideae</taxon>
        <taxon>Solaneae</taxon>
        <taxon>Solanum</taxon>
    </lineage>
</organism>
<name>A0AAF0TF41_SOLVR</name>
<proteinExistence type="predicted"/>
<protein>
    <submittedName>
        <fullName evidence="2">Uncharacterized protein</fullName>
    </submittedName>
</protein>
<dbReference type="EMBL" id="CP133613">
    <property type="protein sequence ID" value="WMV14093.1"/>
    <property type="molecule type" value="Genomic_DNA"/>
</dbReference>
<sequence length="62" mass="7087">MKLSEMARGKYIPSKHESVYKFEAGTHSLILLLAKATSFAPALLCCSYQLFYLNLYYYGVEN</sequence>
<evidence type="ECO:0000313" key="2">
    <source>
        <dbReference type="EMBL" id="WMV14093.1"/>
    </source>
</evidence>
<evidence type="ECO:0000313" key="3">
    <source>
        <dbReference type="Proteomes" id="UP001234989"/>
    </source>
</evidence>
<dbReference type="AlphaFoldDB" id="A0AAF0TF41"/>
<evidence type="ECO:0000256" key="1">
    <source>
        <dbReference type="SAM" id="Phobius"/>
    </source>
</evidence>
<keyword evidence="1" id="KW-1133">Transmembrane helix</keyword>
<keyword evidence="1" id="KW-0812">Transmembrane</keyword>
<keyword evidence="3" id="KW-1185">Reference proteome</keyword>
<accession>A0AAF0TF41</accession>
<gene>
    <name evidence="2" type="ORF">MTR67_007478</name>
</gene>